<reference evidence="1" key="2">
    <citation type="submission" date="2020-09" db="EMBL/GenBank/DDBJ databases">
        <authorList>
            <person name="Sun Q."/>
            <person name="Zhou Y."/>
        </authorList>
    </citation>
    <scope>NUCLEOTIDE SEQUENCE</scope>
    <source>
        <strain evidence="1">CGMCC 4.5737</strain>
    </source>
</reference>
<organism evidence="1 2">
    <name type="scientific">Longimycelium tulufanense</name>
    <dbReference type="NCBI Taxonomy" id="907463"/>
    <lineage>
        <taxon>Bacteria</taxon>
        <taxon>Bacillati</taxon>
        <taxon>Actinomycetota</taxon>
        <taxon>Actinomycetes</taxon>
        <taxon>Pseudonocardiales</taxon>
        <taxon>Pseudonocardiaceae</taxon>
        <taxon>Longimycelium</taxon>
    </lineage>
</organism>
<evidence type="ECO:0000313" key="1">
    <source>
        <dbReference type="EMBL" id="GGM74283.1"/>
    </source>
</evidence>
<comment type="caution">
    <text evidence="1">The sequence shown here is derived from an EMBL/GenBank/DDBJ whole genome shotgun (WGS) entry which is preliminary data.</text>
</comment>
<dbReference type="Proteomes" id="UP000637578">
    <property type="component" value="Unassembled WGS sequence"/>
</dbReference>
<accession>A0A8J3CJ36</accession>
<gene>
    <name evidence="1" type="ORF">GCM10012275_51210</name>
</gene>
<sequence length="73" mass="8185">MEQFVGQRQLSAGSLPARKLQRGVELRPPQMQPVESLVLLLDLAGALVTPMTRLFPPMWRVAVRAVRIVPPNR</sequence>
<dbReference type="EMBL" id="BMMK01000032">
    <property type="protein sequence ID" value="GGM74283.1"/>
    <property type="molecule type" value="Genomic_DNA"/>
</dbReference>
<dbReference type="AlphaFoldDB" id="A0A8J3CJ36"/>
<keyword evidence="2" id="KW-1185">Reference proteome</keyword>
<protein>
    <submittedName>
        <fullName evidence="1">Uncharacterized protein</fullName>
    </submittedName>
</protein>
<reference evidence="1" key="1">
    <citation type="journal article" date="2014" name="Int. J. Syst. Evol. Microbiol.">
        <title>Complete genome sequence of Corynebacterium casei LMG S-19264T (=DSM 44701T), isolated from a smear-ripened cheese.</title>
        <authorList>
            <consortium name="US DOE Joint Genome Institute (JGI-PGF)"/>
            <person name="Walter F."/>
            <person name="Albersmeier A."/>
            <person name="Kalinowski J."/>
            <person name="Ruckert C."/>
        </authorList>
    </citation>
    <scope>NUCLEOTIDE SEQUENCE</scope>
    <source>
        <strain evidence="1">CGMCC 4.5737</strain>
    </source>
</reference>
<proteinExistence type="predicted"/>
<evidence type="ECO:0000313" key="2">
    <source>
        <dbReference type="Proteomes" id="UP000637578"/>
    </source>
</evidence>
<name>A0A8J3CJ36_9PSEU</name>